<evidence type="ECO:0000256" key="1">
    <source>
        <dbReference type="SAM" id="MobiDB-lite"/>
    </source>
</evidence>
<organism evidence="2">
    <name type="scientific">bioreactor metagenome</name>
    <dbReference type="NCBI Taxonomy" id="1076179"/>
    <lineage>
        <taxon>unclassified sequences</taxon>
        <taxon>metagenomes</taxon>
        <taxon>ecological metagenomes</taxon>
    </lineage>
</organism>
<proteinExistence type="predicted"/>
<accession>A0A645JJ43</accession>
<sequence>MGAAALQLHLERGIGGAEHLEAQPGPVHRLDQGVDPLGDVVHRPVPQRQLAHGPDATPRTALGSLPGPSPEASPGTVSQVRLPGTPPRDVSPGRSQVRPAGDVRAARHNGVRDELPDPPPRRPHGAPGRLRHRSHRAPGRR</sequence>
<name>A0A645JJ43_9ZZZZ</name>
<reference evidence="2" key="1">
    <citation type="submission" date="2019-08" db="EMBL/GenBank/DDBJ databases">
        <authorList>
            <person name="Kucharzyk K."/>
            <person name="Murdoch R.W."/>
            <person name="Higgins S."/>
            <person name="Loffler F."/>
        </authorList>
    </citation>
    <scope>NUCLEOTIDE SEQUENCE</scope>
</reference>
<feature type="compositionally biased region" description="Basic residues" evidence="1">
    <location>
        <begin position="121"/>
        <end position="141"/>
    </location>
</feature>
<dbReference type="EMBL" id="VSSQ01143500">
    <property type="protein sequence ID" value="MPN63695.1"/>
    <property type="molecule type" value="Genomic_DNA"/>
</dbReference>
<gene>
    <name evidence="2" type="ORF">SDC9_211460</name>
</gene>
<protein>
    <submittedName>
        <fullName evidence="2">Uncharacterized protein</fullName>
    </submittedName>
</protein>
<dbReference type="AlphaFoldDB" id="A0A645JJ43"/>
<feature type="region of interest" description="Disordered" evidence="1">
    <location>
        <begin position="17"/>
        <end position="141"/>
    </location>
</feature>
<comment type="caution">
    <text evidence="2">The sequence shown here is derived from an EMBL/GenBank/DDBJ whole genome shotgun (WGS) entry which is preliminary data.</text>
</comment>
<evidence type="ECO:0000313" key="2">
    <source>
        <dbReference type="EMBL" id="MPN63695.1"/>
    </source>
</evidence>